<keyword evidence="2" id="KW-0479">Metal-binding</keyword>
<dbReference type="AlphaFoldDB" id="A0A1U7CJ22"/>
<dbReference type="InterPro" id="IPR040442">
    <property type="entry name" value="Pyrv_kinase-like_dom_sf"/>
</dbReference>
<dbReference type="GO" id="GO:0046872">
    <property type="term" value="F:metal ion binding"/>
    <property type="evidence" value="ECO:0007669"/>
    <property type="project" value="UniProtKB-KW"/>
</dbReference>
<accession>A0A1U7CJ22</accession>
<dbReference type="GO" id="GO:0106099">
    <property type="term" value="F:2-keto-3-deoxy-L-rhamnonate aldolase activity"/>
    <property type="evidence" value="ECO:0007669"/>
    <property type="project" value="UniProtKB-EC"/>
</dbReference>
<keyword evidence="3 5" id="KW-0456">Lyase</keyword>
<evidence type="ECO:0000256" key="3">
    <source>
        <dbReference type="ARBA" id="ARBA00023239"/>
    </source>
</evidence>
<dbReference type="STRING" id="1387353.BSF38_00341"/>
<dbReference type="InterPro" id="IPR050251">
    <property type="entry name" value="HpcH-HpaI_aldolase"/>
</dbReference>
<gene>
    <name evidence="5" type="primary">rhmA</name>
    <name evidence="5" type="ORF">BSF38_00341</name>
</gene>
<dbReference type="PANTHER" id="PTHR30502">
    <property type="entry name" value="2-KETO-3-DEOXY-L-RHAMNONATE ALDOLASE"/>
    <property type="match status" value="1"/>
</dbReference>
<dbReference type="InterPro" id="IPR005000">
    <property type="entry name" value="Aldolase/citrate-lyase_domain"/>
</dbReference>
<evidence type="ECO:0000256" key="2">
    <source>
        <dbReference type="ARBA" id="ARBA00022723"/>
    </source>
</evidence>
<dbReference type="Proteomes" id="UP000186309">
    <property type="component" value="Chromosome"/>
</dbReference>
<proteinExistence type="inferred from homology"/>
<dbReference type="Gene3D" id="3.20.20.60">
    <property type="entry name" value="Phosphoenolpyruvate-binding domains"/>
    <property type="match status" value="1"/>
</dbReference>
<dbReference type="Pfam" id="PF03328">
    <property type="entry name" value="HpcH_HpaI"/>
    <property type="match status" value="1"/>
</dbReference>
<feature type="domain" description="HpcH/HpaI aldolase/citrate lyase" evidence="4">
    <location>
        <begin position="20"/>
        <end position="243"/>
    </location>
</feature>
<keyword evidence="6" id="KW-1185">Reference proteome</keyword>
<dbReference type="RefSeq" id="WP_076343176.1">
    <property type="nucleotide sequence ID" value="NZ_CP019082.1"/>
</dbReference>
<evidence type="ECO:0000259" key="4">
    <source>
        <dbReference type="Pfam" id="PF03328"/>
    </source>
</evidence>
<dbReference type="EMBL" id="CP019082">
    <property type="protein sequence ID" value="APW58929.1"/>
    <property type="molecule type" value="Genomic_DNA"/>
</dbReference>
<name>A0A1U7CJ22_9BACT</name>
<dbReference type="KEGG" id="pbor:BSF38_00341"/>
<evidence type="ECO:0000256" key="1">
    <source>
        <dbReference type="ARBA" id="ARBA00005568"/>
    </source>
</evidence>
<dbReference type="GO" id="GO:0005737">
    <property type="term" value="C:cytoplasm"/>
    <property type="evidence" value="ECO:0007669"/>
    <property type="project" value="TreeGrafter"/>
</dbReference>
<dbReference type="InterPro" id="IPR015813">
    <property type="entry name" value="Pyrv/PenolPyrv_kinase-like_dom"/>
</dbReference>
<evidence type="ECO:0000313" key="5">
    <source>
        <dbReference type="EMBL" id="APW58929.1"/>
    </source>
</evidence>
<dbReference type="PANTHER" id="PTHR30502:SF0">
    <property type="entry name" value="PHOSPHOENOLPYRUVATE CARBOXYLASE FAMILY PROTEIN"/>
    <property type="match status" value="1"/>
</dbReference>
<sequence>MNTLALRKFREKLAAGRAAYGLWVTLESPSVTEMAVALGLDWVVIDAEHGCLDWADVVAHLRVAVRSETVALVRVAELDRGLIKRTLDLGADGVVVPWVETEEQLRRAVSFAHYPPEGCRGIGAERATGWGECMAEHTAEANANVLVVPIIETIRTADDIDRMTQVDGVDVFFFGPADFSSTAGFRGQWEGPGVARRILDLKDAVRNAGKHCGVVAAGDPNLAERLEQGFLMLGLGLDGGLLLRSLHASLAAVGRDRKIRSGFRIEE</sequence>
<protein>
    <submittedName>
        <fullName evidence="5">2-keto-3-deoxy-L-rhamnonate aldolase</fullName>
        <ecNumber evidence="5">4.1.2.53</ecNumber>
    </submittedName>
</protein>
<organism evidence="5 6">
    <name type="scientific">Paludisphaera borealis</name>
    <dbReference type="NCBI Taxonomy" id="1387353"/>
    <lineage>
        <taxon>Bacteria</taxon>
        <taxon>Pseudomonadati</taxon>
        <taxon>Planctomycetota</taxon>
        <taxon>Planctomycetia</taxon>
        <taxon>Isosphaerales</taxon>
        <taxon>Isosphaeraceae</taxon>
        <taxon>Paludisphaera</taxon>
    </lineage>
</organism>
<evidence type="ECO:0000313" key="6">
    <source>
        <dbReference type="Proteomes" id="UP000186309"/>
    </source>
</evidence>
<dbReference type="SUPFAM" id="SSF51621">
    <property type="entry name" value="Phosphoenolpyruvate/pyruvate domain"/>
    <property type="match status" value="1"/>
</dbReference>
<dbReference type="EC" id="4.1.2.53" evidence="5"/>
<comment type="similarity">
    <text evidence="1">Belongs to the HpcH/HpaI aldolase family.</text>
</comment>
<reference evidence="6" key="1">
    <citation type="submission" date="2016-12" db="EMBL/GenBank/DDBJ databases">
        <title>Comparative genomics of four Isosphaeraceae planctomycetes: a common pool of plasmids and glycoside hydrolase genes.</title>
        <authorList>
            <person name="Ivanova A."/>
        </authorList>
    </citation>
    <scope>NUCLEOTIDE SEQUENCE [LARGE SCALE GENOMIC DNA]</scope>
    <source>
        <strain evidence="6">PX4</strain>
    </source>
</reference>